<gene>
    <name evidence="1" type="ORF">EGR_10867</name>
</gene>
<keyword evidence="2" id="KW-1185">Reference proteome</keyword>
<dbReference type="KEGG" id="egl:EGR_10867"/>
<protein>
    <submittedName>
        <fullName evidence="1">Uncharacterized protein</fullName>
    </submittedName>
</protein>
<evidence type="ECO:0000313" key="2">
    <source>
        <dbReference type="Proteomes" id="UP000019149"/>
    </source>
</evidence>
<dbReference type="EMBL" id="APAU02000288">
    <property type="protein sequence ID" value="EUB54275.1"/>
    <property type="molecule type" value="Genomic_DNA"/>
</dbReference>
<dbReference type="CTD" id="36346582"/>
<name>W6TZL7_ECHGR</name>
<comment type="caution">
    <text evidence="1">The sequence shown here is derived from an EMBL/GenBank/DDBJ whole genome shotgun (WGS) entry which is preliminary data.</text>
</comment>
<proteinExistence type="predicted"/>
<reference evidence="1 2" key="1">
    <citation type="journal article" date="2013" name="Nat. Genet.">
        <title>The genome of the hydatid tapeworm Echinococcus granulosus.</title>
        <authorList>
            <person name="Zheng H."/>
            <person name="Zhang W."/>
            <person name="Zhang L."/>
            <person name="Zhang Z."/>
            <person name="Li J."/>
            <person name="Lu G."/>
            <person name="Zhu Y."/>
            <person name="Wang Y."/>
            <person name="Huang Y."/>
            <person name="Liu J."/>
            <person name="Kang H."/>
            <person name="Chen J."/>
            <person name="Wang L."/>
            <person name="Chen A."/>
            <person name="Yu S."/>
            <person name="Gao Z."/>
            <person name="Jin L."/>
            <person name="Gu W."/>
            <person name="Wang Z."/>
            <person name="Zhao L."/>
            <person name="Shi B."/>
            <person name="Wen H."/>
            <person name="Lin R."/>
            <person name="Jones M.K."/>
            <person name="Brejova B."/>
            <person name="Vinar T."/>
            <person name="Zhao G."/>
            <person name="McManus D.P."/>
            <person name="Chen Z."/>
            <person name="Zhou Y."/>
            <person name="Wang S."/>
        </authorList>
    </citation>
    <scope>NUCLEOTIDE SEQUENCE [LARGE SCALE GENOMIC DNA]</scope>
</reference>
<accession>W6TZL7</accession>
<dbReference type="AlphaFoldDB" id="W6TZL7"/>
<sequence length="240" mass="27501">MLCEHKTNMKIPIILDYDLGTNSWDWNKPLILPLFSSANNVDNFYGRSVYVIVESSNITLKDVSHQEALQVWVGNSPISTAFFVPNRTIQTSKEGNTWKDEKSNLRAFVLNITQNNITSIGWYTSTRRMTVNIDWTQVAAIFKPIMQIFLPFPAPRNWLNAYCVICLINNQVTNHTTHLQSRVVGNDREDLIKSIPILLSRLITVIISFRIPNDEVKEYDWGLEFVVLFVDLSVNSSMSS</sequence>
<dbReference type="GeneID" id="36346582"/>
<evidence type="ECO:0000313" key="1">
    <source>
        <dbReference type="EMBL" id="EUB54275.1"/>
    </source>
</evidence>
<dbReference type="Proteomes" id="UP000019149">
    <property type="component" value="Unassembled WGS sequence"/>
</dbReference>
<dbReference type="RefSeq" id="XP_024345471.1">
    <property type="nucleotide sequence ID" value="XM_024500116.1"/>
</dbReference>
<organism evidence="1 2">
    <name type="scientific">Echinococcus granulosus</name>
    <name type="common">Hydatid tapeworm</name>
    <dbReference type="NCBI Taxonomy" id="6210"/>
    <lineage>
        <taxon>Eukaryota</taxon>
        <taxon>Metazoa</taxon>
        <taxon>Spiralia</taxon>
        <taxon>Lophotrochozoa</taxon>
        <taxon>Platyhelminthes</taxon>
        <taxon>Cestoda</taxon>
        <taxon>Eucestoda</taxon>
        <taxon>Cyclophyllidea</taxon>
        <taxon>Taeniidae</taxon>
        <taxon>Echinococcus</taxon>
        <taxon>Echinococcus granulosus group</taxon>
    </lineage>
</organism>